<dbReference type="AlphaFoldDB" id="A0A812IZW3"/>
<feature type="compositionally biased region" description="Polar residues" evidence="1">
    <location>
        <begin position="73"/>
        <end position="83"/>
    </location>
</feature>
<dbReference type="EMBL" id="CAJNIZ010000983">
    <property type="protein sequence ID" value="CAE7179881.1"/>
    <property type="molecule type" value="Genomic_DNA"/>
</dbReference>
<proteinExistence type="predicted"/>
<comment type="caution">
    <text evidence="2">The sequence shown here is derived from an EMBL/GenBank/DDBJ whole genome shotgun (WGS) entry which is preliminary data.</text>
</comment>
<sequence length="260" mass="28343">MQKPSNRTKEEYTDYQKYMANHAQYEDCPTGRSQQAPAAPDYSHYLNVPKFTSGGKDVPQDYQHFAEFQNYLKSQSQGSQSPVSFAAKEADASEDSSKSAKEASSEEESKKATPSSQFMNYQKYMGGDGPESFMDYSKYTGGAGGAGDYEKYMNFNKDMDWQQYMNYQHFISGNGQGSGADFQKYTPTGSSDKTEGGAVSFAAAASDGSSQSGSDSQGAGQGNYQHYIPDYQKYIPGGSGGSSGSGDFQQYMDFSKYMGG</sequence>
<feature type="region of interest" description="Disordered" evidence="1">
    <location>
        <begin position="73"/>
        <end position="124"/>
    </location>
</feature>
<accession>A0A812IZW3</accession>
<feature type="compositionally biased region" description="Basic and acidic residues" evidence="1">
    <location>
        <begin position="88"/>
        <end position="111"/>
    </location>
</feature>
<name>A0A812IZW3_SYMPI</name>
<organism evidence="2 3">
    <name type="scientific">Symbiodinium pilosum</name>
    <name type="common">Dinoflagellate</name>
    <dbReference type="NCBI Taxonomy" id="2952"/>
    <lineage>
        <taxon>Eukaryota</taxon>
        <taxon>Sar</taxon>
        <taxon>Alveolata</taxon>
        <taxon>Dinophyceae</taxon>
        <taxon>Suessiales</taxon>
        <taxon>Symbiodiniaceae</taxon>
        <taxon>Symbiodinium</taxon>
    </lineage>
</organism>
<dbReference type="OrthoDB" id="443702at2759"/>
<dbReference type="Proteomes" id="UP000649617">
    <property type="component" value="Unassembled WGS sequence"/>
</dbReference>
<evidence type="ECO:0000313" key="2">
    <source>
        <dbReference type="EMBL" id="CAE7179881.1"/>
    </source>
</evidence>
<feature type="region of interest" description="Disordered" evidence="1">
    <location>
        <begin position="180"/>
        <end position="225"/>
    </location>
</feature>
<feature type="region of interest" description="Disordered" evidence="1">
    <location>
        <begin position="26"/>
        <end position="59"/>
    </location>
</feature>
<feature type="compositionally biased region" description="Low complexity" evidence="1">
    <location>
        <begin position="196"/>
        <end position="218"/>
    </location>
</feature>
<protein>
    <submittedName>
        <fullName evidence="2">Uncharacterized protein</fullName>
    </submittedName>
</protein>
<feature type="non-terminal residue" evidence="2">
    <location>
        <position position="1"/>
    </location>
</feature>
<gene>
    <name evidence="2" type="ORF">SPIL2461_LOCUS1018</name>
</gene>
<evidence type="ECO:0000313" key="3">
    <source>
        <dbReference type="Proteomes" id="UP000649617"/>
    </source>
</evidence>
<keyword evidence="3" id="KW-1185">Reference proteome</keyword>
<reference evidence="2" key="1">
    <citation type="submission" date="2021-02" db="EMBL/GenBank/DDBJ databases">
        <authorList>
            <person name="Dougan E. K."/>
            <person name="Rhodes N."/>
            <person name="Thang M."/>
            <person name="Chan C."/>
        </authorList>
    </citation>
    <scope>NUCLEOTIDE SEQUENCE</scope>
</reference>
<evidence type="ECO:0000256" key="1">
    <source>
        <dbReference type="SAM" id="MobiDB-lite"/>
    </source>
</evidence>